<dbReference type="InterPro" id="IPR036236">
    <property type="entry name" value="Znf_C2H2_sf"/>
</dbReference>
<feature type="compositionally biased region" description="Basic and acidic residues" evidence="1">
    <location>
        <begin position="243"/>
        <end position="298"/>
    </location>
</feature>
<dbReference type="Proteomes" id="UP001371456">
    <property type="component" value="Unassembled WGS sequence"/>
</dbReference>
<keyword evidence="4" id="KW-1185">Reference proteome</keyword>
<accession>A0AAN8TLT3</accession>
<dbReference type="InterPro" id="IPR003604">
    <property type="entry name" value="Matrin/U1-like-C_Znf_C2H2"/>
</dbReference>
<feature type="compositionally biased region" description="Basic and acidic residues" evidence="1">
    <location>
        <begin position="528"/>
        <end position="541"/>
    </location>
</feature>
<dbReference type="SMART" id="SM00451">
    <property type="entry name" value="ZnF_U1"/>
    <property type="match status" value="2"/>
</dbReference>
<feature type="region of interest" description="Disordered" evidence="1">
    <location>
        <begin position="520"/>
        <end position="573"/>
    </location>
</feature>
<comment type="caution">
    <text evidence="3">The sequence shown here is derived from an EMBL/GenBank/DDBJ whole genome shotgun (WGS) entry which is preliminary data.</text>
</comment>
<dbReference type="InterPro" id="IPR013087">
    <property type="entry name" value="Znf_C2H2_type"/>
</dbReference>
<dbReference type="Gene3D" id="3.30.160.60">
    <property type="entry name" value="Classic Zinc Finger"/>
    <property type="match status" value="2"/>
</dbReference>
<feature type="compositionally biased region" description="Polar residues" evidence="1">
    <location>
        <begin position="9"/>
        <end position="28"/>
    </location>
</feature>
<feature type="compositionally biased region" description="Basic residues" evidence="1">
    <location>
        <begin position="552"/>
        <end position="572"/>
    </location>
</feature>
<evidence type="ECO:0000259" key="2">
    <source>
        <dbReference type="SMART" id="SM00451"/>
    </source>
</evidence>
<protein>
    <recommendedName>
        <fullName evidence="2">U1-type domain-containing protein</fullName>
    </recommendedName>
</protein>
<dbReference type="EMBL" id="JBANQN010000006">
    <property type="protein sequence ID" value="KAK6787043.1"/>
    <property type="molecule type" value="Genomic_DNA"/>
</dbReference>
<dbReference type="PANTHER" id="PTHR47487:SF12">
    <property type="entry name" value="GLUTENIN, HIGH MOLECULAR WEIGHT SUBUNIT DX5-LIKE"/>
    <property type="match status" value="1"/>
</dbReference>
<dbReference type="GO" id="GO:0008270">
    <property type="term" value="F:zinc ion binding"/>
    <property type="evidence" value="ECO:0007669"/>
    <property type="project" value="InterPro"/>
</dbReference>
<evidence type="ECO:0000256" key="1">
    <source>
        <dbReference type="SAM" id="MobiDB-lite"/>
    </source>
</evidence>
<feature type="region of interest" description="Disordered" evidence="1">
    <location>
        <begin position="1"/>
        <end position="131"/>
    </location>
</feature>
<organism evidence="3 4">
    <name type="scientific">Solanum bulbocastanum</name>
    <name type="common">Wild potato</name>
    <dbReference type="NCBI Taxonomy" id="147425"/>
    <lineage>
        <taxon>Eukaryota</taxon>
        <taxon>Viridiplantae</taxon>
        <taxon>Streptophyta</taxon>
        <taxon>Embryophyta</taxon>
        <taxon>Tracheophyta</taxon>
        <taxon>Spermatophyta</taxon>
        <taxon>Magnoliopsida</taxon>
        <taxon>eudicotyledons</taxon>
        <taxon>Gunneridae</taxon>
        <taxon>Pentapetalae</taxon>
        <taxon>asterids</taxon>
        <taxon>lamiids</taxon>
        <taxon>Solanales</taxon>
        <taxon>Solanaceae</taxon>
        <taxon>Solanoideae</taxon>
        <taxon>Solaneae</taxon>
        <taxon>Solanum</taxon>
    </lineage>
</organism>
<dbReference type="Pfam" id="PF12874">
    <property type="entry name" value="zf-met"/>
    <property type="match status" value="2"/>
</dbReference>
<feature type="region of interest" description="Disordered" evidence="1">
    <location>
        <begin position="203"/>
        <end position="303"/>
    </location>
</feature>
<reference evidence="3 4" key="1">
    <citation type="submission" date="2024-02" db="EMBL/GenBank/DDBJ databases">
        <title>de novo genome assembly of Solanum bulbocastanum strain 11H21.</title>
        <authorList>
            <person name="Hosaka A.J."/>
        </authorList>
    </citation>
    <scope>NUCLEOTIDE SEQUENCE [LARGE SCALE GENOMIC DNA]</scope>
    <source>
        <tissue evidence="3">Young leaves</tissue>
    </source>
</reference>
<feature type="region of interest" description="Disordered" evidence="1">
    <location>
        <begin position="343"/>
        <end position="363"/>
    </location>
</feature>
<feature type="domain" description="U1-type" evidence="2">
    <location>
        <begin position="303"/>
        <end position="337"/>
    </location>
</feature>
<proteinExistence type="predicted"/>
<feature type="compositionally biased region" description="Low complexity" evidence="1">
    <location>
        <begin position="47"/>
        <end position="99"/>
    </location>
</feature>
<feature type="domain" description="U1-type" evidence="2">
    <location>
        <begin position="583"/>
        <end position="617"/>
    </location>
</feature>
<evidence type="ECO:0000313" key="4">
    <source>
        <dbReference type="Proteomes" id="UP001371456"/>
    </source>
</evidence>
<dbReference type="SUPFAM" id="SSF57667">
    <property type="entry name" value="beta-beta-alpha zinc fingers"/>
    <property type="match status" value="2"/>
</dbReference>
<sequence>MDSSSSSSQQNQYHFYPASQQQSYNPSRFQAYDRQSYYSNYQDPHQQHQPQIYRHQQQQPQPQYHHQQPQQQYSSYYPPNYSNSYPPQHPQSHQQWNHQEPPIHPPGVSIQPSSASHGQPHFQLPNQQNGYHLPQRTDRVGLGMNPVVALAQLNQLAGSVGAAERLTATGGLHGQSWYPQAQGFGPVIGGPGAYTGPGLGSGAFPGNGAGPSGLHSHVGQSLDKGGGRRMGGDRRRGGGQSKGGDRRRGDGQRKGGDRRRGDGQSKGGDRRRGDRQSKGGDRRRGDGQSKGGDRKGDKVSNSAGVGRCDLCNVDCGCLGILKMHLNGKRHKRNLEKLEANENRTVSDVENVQKPSGDLEPGTAMKPDNLLVEEETKQNVPQNIPLTAMKPDTLLVEEETKQKSPQTIPFTAMMPDDLLVEEETKQNPPQNIPLTDMKPDNLLVEEETQQNPPQNIPLTAMKPDDLLVEEETKQNPPQNIPLTDMKPDNMLVEEETQQNPPQNIPLDTSSSENKLVTEQKINNAQQADPPKDANRDSPEKKRMMNQSGNQRSGVKRKTLVRGRKKNKASKARRLAIEPSNSNVVVPLMCDLCNVQCDTREILRQHLLGRQHKSALKCVDGHHPIYGQAGLQAIYPPNPVTNSLHHSQGAQQVLNGAQASDPIAGASLLPQNENAVPSATGVSLN</sequence>
<gene>
    <name evidence="3" type="ORF">RDI58_015568</name>
</gene>
<dbReference type="PANTHER" id="PTHR47487">
    <property type="entry name" value="OS06G0651300 PROTEIN-RELATED"/>
    <property type="match status" value="1"/>
</dbReference>
<evidence type="ECO:0000313" key="3">
    <source>
        <dbReference type="EMBL" id="KAK6787043.1"/>
    </source>
</evidence>
<name>A0AAN8TLT3_SOLBU</name>
<dbReference type="AlphaFoldDB" id="A0AAN8TLT3"/>
<dbReference type="GO" id="GO:0003676">
    <property type="term" value="F:nucleic acid binding"/>
    <property type="evidence" value="ECO:0007669"/>
    <property type="project" value="InterPro"/>
</dbReference>